<proteinExistence type="predicted"/>
<comment type="cofactor">
    <cofactor evidence="1">
        <name>L-ascorbate</name>
        <dbReference type="ChEBI" id="CHEBI:38290"/>
    </cofactor>
</comment>
<dbReference type="PANTHER" id="PTHR10869:SF246">
    <property type="entry name" value="TRANSMEMBRANE PROLYL 4-HYDROXYLASE"/>
    <property type="match status" value="1"/>
</dbReference>
<protein>
    <recommendedName>
        <fullName evidence="7">Fe2OG dioxygenase domain-containing protein</fullName>
    </recommendedName>
</protein>
<dbReference type="GO" id="GO:0005506">
    <property type="term" value="F:iron ion binding"/>
    <property type="evidence" value="ECO:0007669"/>
    <property type="project" value="InterPro"/>
</dbReference>
<dbReference type="InterPro" id="IPR045054">
    <property type="entry name" value="P4HA-like"/>
</dbReference>
<dbReference type="RefSeq" id="WP_183463812.1">
    <property type="nucleotide sequence ID" value="NZ_JACHWZ010000035.1"/>
</dbReference>
<dbReference type="InterPro" id="IPR006620">
    <property type="entry name" value="Pro_4_hyd_alph"/>
</dbReference>
<keyword evidence="2" id="KW-0479">Metal-binding</keyword>
<dbReference type="PROSITE" id="PS51471">
    <property type="entry name" value="FE2OG_OXY"/>
    <property type="match status" value="1"/>
</dbReference>
<keyword evidence="9" id="KW-1185">Reference proteome</keyword>
<dbReference type="Pfam" id="PF13640">
    <property type="entry name" value="2OG-FeII_Oxy_3"/>
    <property type="match status" value="1"/>
</dbReference>
<dbReference type="EMBL" id="JACHWZ010000035">
    <property type="protein sequence ID" value="MBB3063540.1"/>
    <property type="molecule type" value="Genomic_DNA"/>
</dbReference>
<dbReference type="AlphaFoldDB" id="A0A7W4WG24"/>
<feature type="domain" description="Fe2OG dioxygenase" evidence="7">
    <location>
        <begin position="124"/>
        <end position="224"/>
    </location>
</feature>
<name>A0A7W4WG24_9GAMM</name>
<keyword evidence="5" id="KW-0560">Oxidoreductase</keyword>
<evidence type="ECO:0000256" key="5">
    <source>
        <dbReference type="ARBA" id="ARBA00023002"/>
    </source>
</evidence>
<gene>
    <name evidence="8" type="ORF">FHS09_004399</name>
</gene>
<keyword evidence="4" id="KW-0223">Dioxygenase</keyword>
<keyword evidence="3" id="KW-0847">Vitamin C</keyword>
<reference evidence="8 9" key="1">
    <citation type="submission" date="2020-08" db="EMBL/GenBank/DDBJ databases">
        <title>Genomic Encyclopedia of Type Strains, Phase III (KMG-III): the genomes of soil and plant-associated and newly described type strains.</title>
        <authorList>
            <person name="Whitman W."/>
        </authorList>
    </citation>
    <scope>NUCLEOTIDE SEQUENCE [LARGE SCALE GENOMIC DNA]</scope>
    <source>
        <strain evidence="8 9">CECT 8799</strain>
    </source>
</reference>
<dbReference type="InterPro" id="IPR005123">
    <property type="entry name" value="Oxoglu/Fe-dep_dioxygenase_dom"/>
</dbReference>
<dbReference type="SMART" id="SM00702">
    <property type="entry name" value="P4Hc"/>
    <property type="match status" value="1"/>
</dbReference>
<dbReference type="InterPro" id="IPR044862">
    <property type="entry name" value="Pro_4_hyd_alph_FE2OG_OXY"/>
</dbReference>
<evidence type="ECO:0000256" key="1">
    <source>
        <dbReference type="ARBA" id="ARBA00001961"/>
    </source>
</evidence>
<dbReference type="GO" id="GO:0031418">
    <property type="term" value="F:L-ascorbic acid binding"/>
    <property type="evidence" value="ECO:0007669"/>
    <property type="project" value="UniProtKB-KW"/>
</dbReference>
<dbReference type="GO" id="GO:0016705">
    <property type="term" value="F:oxidoreductase activity, acting on paired donors, with incorporation or reduction of molecular oxygen"/>
    <property type="evidence" value="ECO:0007669"/>
    <property type="project" value="InterPro"/>
</dbReference>
<evidence type="ECO:0000256" key="3">
    <source>
        <dbReference type="ARBA" id="ARBA00022896"/>
    </source>
</evidence>
<evidence type="ECO:0000256" key="2">
    <source>
        <dbReference type="ARBA" id="ARBA00022723"/>
    </source>
</evidence>
<dbReference type="PANTHER" id="PTHR10869">
    <property type="entry name" value="PROLYL 4-HYDROXYLASE ALPHA SUBUNIT"/>
    <property type="match status" value="1"/>
</dbReference>
<organism evidence="8 9">
    <name type="scientific">Microbulbifer rhizosphaerae</name>
    <dbReference type="NCBI Taxonomy" id="1562603"/>
    <lineage>
        <taxon>Bacteria</taxon>
        <taxon>Pseudomonadati</taxon>
        <taxon>Pseudomonadota</taxon>
        <taxon>Gammaproteobacteria</taxon>
        <taxon>Cellvibrionales</taxon>
        <taxon>Microbulbiferaceae</taxon>
        <taxon>Microbulbifer</taxon>
    </lineage>
</organism>
<dbReference type="GO" id="GO:0051213">
    <property type="term" value="F:dioxygenase activity"/>
    <property type="evidence" value="ECO:0007669"/>
    <property type="project" value="UniProtKB-KW"/>
</dbReference>
<comment type="caution">
    <text evidence="8">The sequence shown here is derived from an EMBL/GenBank/DDBJ whole genome shotgun (WGS) entry which is preliminary data.</text>
</comment>
<dbReference type="Proteomes" id="UP000535937">
    <property type="component" value="Unassembled WGS sequence"/>
</dbReference>
<dbReference type="Gene3D" id="2.60.120.620">
    <property type="entry name" value="q2cbj1_9rhob like domain"/>
    <property type="match status" value="1"/>
</dbReference>
<evidence type="ECO:0000313" key="9">
    <source>
        <dbReference type="Proteomes" id="UP000535937"/>
    </source>
</evidence>
<keyword evidence="6" id="KW-0408">Iron</keyword>
<evidence type="ECO:0000313" key="8">
    <source>
        <dbReference type="EMBL" id="MBB3063540.1"/>
    </source>
</evidence>
<evidence type="ECO:0000256" key="6">
    <source>
        <dbReference type="ARBA" id="ARBA00023004"/>
    </source>
</evidence>
<evidence type="ECO:0000256" key="4">
    <source>
        <dbReference type="ARBA" id="ARBA00022964"/>
    </source>
</evidence>
<accession>A0A7W4WG24</accession>
<sequence length="245" mass="27831">MDSLILLFENIAPAETCDHLIRRFRESPDKQPGRTGSGVDHSKKNSSDLFISDMDSWRDECAAVNSLVFRGLMEYCRRYPHILTGALSPSFYDETSREVRNLTSGDIGGLGEQQMQRLVSGIYQLEKINLQHYEKAKGGYYHWHSEHYPHPSDPGQKSLHRVLFWILYLNDVDEGGETEFCYQGAKIKPRKGSLILSPCGFTHTHRGNVPVSGDKYILTSWVNYRPAGELYGPQPKAQAAEPLRQ</sequence>
<evidence type="ECO:0000259" key="7">
    <source>
        <dbReference type="PROSITE" id="PS51471"/>
    </source>
</evidence>